<dbReference type="AlphaFoldDB" id="A0A4C1VVH6"/>
<gene>
    <name evidence="1" type="ORF">EVAR_39294_1</name>
</gene>
<name>A0A4C1VVH6_EUMVA</name>
<dbReference type="Proteomes" id="UP000299102">
    <property type="component" value="Unassembled WGS sequence"/>
</dbReference>
<comment type="caution">
    <text evidence="1">The sequence shown here is derived from an EMBL/GenBank/DDBJ whole genome shotgun (WGS) entry which is preliminary data.</text>
</comment>
<evidence type="ECO:0000313" key="1">
    <source>
        <dbReference type="EMBL" id="GBP43236.1"/>
    </source>
</evidence>
<accession>A0A4C1VVH6</accession>
<dbReference type="EMBL" id="BGZK01000432">
    <property type="protein sequence ID" value="GBP43236.1"/>
    <property type="molecule type" value="Genomic_DNA"/>
</dbReference>
<evidence type="ECO:0000313" key="2">
    <source>
        <dbReference type="Proteomes" id="UP000299102"/>
    </source>
</evidence>
<keyword evidence="2" id="KW-1185">Reference proteome</keyword>
<proteinExistence type="predicted"/>
<reference evidence="1 2" key="1">
    <citation type="journal article" date="2019" name="Commun. Biol.">
        <title>The bagworm genome reveals a unique fibroin gene that provides high tensile strength.</title>
        <authorList>
            <person name="Kono N."/>
            <person name="Nakamura H."/>
            <person name="Ohtoshi R."/>
            <person name="Tomita M."/>
            <person name="Numata K."/>
            <person name="Arakawa K."/>
        </authorList>
    </citation>
    <scope>NUCLEOTIDE SEQUENCE [LARGE SCALE GENOMIC DNA]</scope>
</reference>
<protein>
    <submittedName>
        <fullName evidence="1">Uncharacterized protein</fullName>
    </submittedName>
</protein>
<sequence length="86" mass="9363">MSPGDIRPSVPWAGGTANNQTFARGKFDSQISQTLRQVNEQRLISSRPLKRIRSDDGEQEVNPSAAVERIGPGAHLVACSMSLLRC</sequence>
<organism evidence="1 2">
    <name type="scientific">Eumeta variegata</name>
    <name type="common">Bagworm moth</name>
    <name type="synonym">Eumeta japonica</name>
    <dbReference type="NCBI Taxonomy" id="151549"/>
    <lineage>
        <taxon>Eukaryota</taxon>
        <taxon>Metazoa</taxon>
        <taxon>Ecdysozoa</taxon>
        <taxon>Arthropoda</taxon>
        <taxon>Hexapoda</taxon>
        <taxon>Insecta</taxon>
        <taxon>Pterygota</taxon>
        <taxon>Neoptera</taxon>
        <taxon>Endopterygota</taxon>
        <taxon>Lepidoptera</taxon>
        <taxon>Glossata</taxon>
        <taxon>Ditrysia</taxon>
        <taxon>Tineoidea</taxon>
        <taxon>Psychidae</taxon>
        <taxon>Oiketicinae</taxon>
        <taxon>Eumeta</taxon>
    </lineage>
</organism>